<dbReference type="HOGENOM" id="CLU_000288_6_0_1"/>
<dbReference type="InterPro" id="IPR027417">
    <property type="entry name" value="P-loop_NTPase"/>
</dbReference>
<feature type="domain" description="NACHT" evidence="4">
    <location>
        <begin position="46"/>
        <end position="200"/>
    </location>
</feature>
<accession>G9NBK3</accession>
<feature type="repeat" description="WD" evidence="3">
    <location>
        <begin position="811"/>
        <end position="852"/>
    </location>
</feature>
<dbReference type="Gene3D" id="3.40.50.300">
    <property type="entry name" value="P-loop containing nucleotide triphosphate hydrolases"/>
    <property type="match status" value="1"/>
</dbReference>
<feature type="non-terminal residue" evidence="5">
    <location>
        <position position="1094"/>
    </location>
</feature>
<dbReference type="PANTHER" id="PTHR44019:SF8">
    <property type="entry name" value="POC1 CENTRIOLAR PROTEIN HOMOLOG"/>
    <property type="match status" value="1"/>
</dbReference>
<dbReference type="OMA" id="DAEFHPG"/>
<evidence type="ECO:0000313" key="6">
    <source>
        <dbReference type="Proteomes" id="UP000007115"/>
    </source>
</evidence>
<dbReference type="STRING" id="413071.G9NBK3"/>
<keyword evidence="6" id="KW-1185">Reference proteome</keyword>
<evidence type="ECO:0000256" key="2">
    <source>
        <dbReference type="ARBA" id="ARBA00022737"/>
    </source>
</evidence>
<dbReference type="Gene3D" id="2.130.10.10">
    <property type="entry name" value="YVTN repeat-like/Quinoprotein amine dehydrogenase"/>
    <property type="match status" value="3"/>
</dbReference>
<dbReference type="GeneID" id="25787566"/>
<feature type="repeat" description="WD" evidence="3">
    <location>
        <begin position="987"/>
        <end position="1019"/>
    </location>
</feature>
<dbReference type="InParanoid" id="G9NBK3"/>
<dbReference type="OrthoDB" id="538223at2759"/>
<dbReference type="Proteomes" id="UP000007115">
    <property type="component" value="Unassembled WGS sequence"/>
</dbReference>
<dbReference type="Pfam" id="PF24883">
    <property type="entry name" value="NPHP3_N"/>
    <property type="match status" value="1"/>
</dbReference>
<reference evidence="5 6" key="1">
    <citation type="journal article" date="2011" name="Genome Biol.">
        <title>Comparative genome sequence analysis underscores mycoparasitism as the ancestral life style of Trichoderma.</title>
        <authorList>
            <person name="Kubicek C.P."/>
            <person name="Herrera-Estrella A."/>
            <person name="Seidl-Seiboth V."/>
            <person name="Martinez D.A."/>
            <person name="Druzhinina I.S."/>
            <person name="Thon M."/>
            <person name="Zeilinger S."/>
            <person name="Casas-Flores S."/>
            <person name="Horwitz B.A."/>
            <person name="Mukherjee P.K."/>
            <person name="Mukherjee M."/>
            <person name="Kredics L."/>
            <person name="Alcaraz L.D."/>
            <person name="Aerts A."/>
            <person name="Antal Z."/>
            <person name="Atanasova L."/>
            <person name="Cervantes-Badillo M.G."/>
            <person name="Challacombe J."/>
            <person name="Chertkov O."/>
            <person name="McCluskey K."/>
            <person name="Coulpier F."/>
            <person name="Deshpande N."/>
            <person name="von Doehren H."/>
            <person name="Ebbole D.J."/>
            <person name="Esquivel-Naranjo E.U."/>
            <person name="Fekete E."/>
            <person name="Flipphi M."/>
            <person name="Glaser F."/>
            <person name="Gomez-Rodriguez E.Y."/>
            <person name="Gruber S."/>
            <person name="Han C."/>
            <person name="Henrissat B."/>
            <person name="Hermosa R."/>
            <person name="Hernandez-Onate M."/>
            <person name="Karaffa L."/>
            <person name="Kosti I."/>
            <person name="Le Crom S."/>
            <person name="Lindquist E."/>
            <person name="Lucas S."/>
            <person name="Luebeck M."/>
            <person name="Luebeck P.S."/>
            <person name="Margeot A."/>
            <person name="Metz B."/>
            <person name="Misra M."/>
            <person name="Nevalainen H."/>
            <person name="Omann M."/>
            <person name="Packer N."/>
            <person name="Perrone G."/>
            <person name="Uresti-Rivera E.E."/>
            <person name="Salamov A."/>
            <person name="Schmoll M."/>
            <person name="Seiboth B."/>
            <person name="Shapiro H."/>
            <person name="Sukno S."/>
            <person name="Tamayo-Ramos J.A."/>
            <person name="Tisch D."/>
            <person name="Wiest A."/>
            <person name="Wilkinson H.H."/>
            <person name="Zhang M."/>
            <person name="Coutinho P.M."/>
            <person name="Kenerley C.M."/>
            <person name="Monte E."/>
            <person name="Baker S.E."/>
            <person name="Grigoriev I.V."/>
        </authorList>
    </citation>
    <scope>NUCLEOTIDE SEQUENCE [LARGE SCALE GENOMIC DNA]</scope>
    <source>
        <strain evidence="6">Gv29-8 / FGSC 10586</strain>
    </source>
</reference>
<dbReference type="InterPro" id="IPR056884">
    <property type="entry name" value="NPHP3-like_N"/>
</dbReference>
<dbReference type="InterPro" id="IPR007111">
    <property type="entry name" value="NACHT_NTPase"/>
</dbReference>
<comment type="caution">
    <text evidence="5">The sequence shown here is derived from an EMBL/GenBank/DDBJ whole genome shotgun (WGS) entry which is preliminary data.</text>
</comment>
<dbReference type="SUPFAM" id="SSF52540">
    <property type="entry name" value="P-loop containing nucleoside triphosphate hydrolases"/>
    <property type="match status" value="1"/>
</dbReference>
<dbReference type="SMART" id="SM00320">
    <property type="entry name" value="WD40"/>
    <property type="match status" value="7"/>
</dbReference>
<feature type="repeat" description="WD" evidence="3">
    <location>
        <begin position="592"/>
        <end position="632"/>
    </location>
</feature>
<dbReference type="CDD" id="cd00200">
    <property type="entry name" value="WD40"/>
    <property type="match status" value="1"/>
</dbReference>
<dbReference type="InterPro" id="IPR050505">
    <property type="entry name" value="WDR55/POC1"/>
</dbReference>
<dbReference type="SUPFAM" id="SSF101898">
    <property type="entry name" value="NHL repeat"/>
    <property type="match status" value="1"/>
</dbReference>
<evidence type="ECO:0000256" key="3">
    <source>
        <dbReference type="PROSITE-ProRule" id="PRU00221"/>
    </source>
</evidence>
<dbReference type="Pfam" id="PF00400">
    <property type="entry name" value="WD40"/>
    <property type="match status" value="4"/>
</dbReference>
<dbReference type="PANTHER" id="PTHR44019">
    <property type="entry name" value="WD REPEAT-CONTAINING PROTEIN 55"/>
    <property type="match status" value="1"/>
</dbReference>
<dbReference type="SUPFAM" id="SSF50978">
    <property type="entry name" value="WD40 repeat-like"/>
    <property type="match status" value="1"/>
</dbReference>
<evidence type="ECO:0000313" key="5">
    <source>
        <dbReference type="EMBL" id="EHK16208.1"/>
    </source>
</evidence>
<proteinExistence type="predicted"/>
<dbReference type="RefSeq" id="XP_013950403.1">
    <property type="nucleotide sequence ID" value="XM_014094928.1"/>
</dbReference>
<dbReference type="eggNOG" id="KOG0266">
    <property type="taxonomic scope" value="Eukaryota"/>
</dbReference>
<dbReference type="InterPro" id="IPR036322">
    <property type="entry name" value="WD40_repeat_dom_sf"/>
</dbReference>
<evidence type="ECO:0000259" key="4">
    <source>
        <dbReference type="PROSITE" id="PS50837"/>
    </source>
</evidence>
<name>G9NBK3_HYPVG</name>
<gene>
    <name evidence="5" type="ORF">TRIVIDRAFT_132466</name>
</gene>
<evidence type="ECO:0000256" key="1">
    <source>
        <dbReference type="ARBA" id="ARBA00022574"/>
    </source>
</evidence>
<dbReference type="InterPro" id="IPR001680">
    <property type="entry name" value="WD40_rpt"/>
</dbReference>
<feature type="repeat" description="WD" evidence="3">
    <location>
        <begin position="853"/>
        <end position="885"/>
    </location>
</feature>
<dbReference type="AlphaFoldDB" id="G9NBK3"/>
<feature type="non-terminal residue" evidence="5">
    <location>
        <position position="1"/>
    </location>
</feature>
<keyword evidence="1 3" id="KW-0853">WD repeat</keyword>
<organism evidence="5 6">
    <name type="scientific">Hypocrea virens (strain Gv29-8 / FGSC 10586)</name>
    <name type="common">Gliocladium virens</name>
    <name type="synonym">Trichoderma virens</name>
    <dbReference type="NCBI Taxonomy" id="413071"/>
    <lineage>
        <taxon>Eukaryota</taxon>
        <taxon>Fungi</taxon>
        <taxon>Dikarya</taxon>
        <taxon>Ascomycota</taxon>
        <taxon>Pezizomycotina</taxon>
        <taxon>Sordariomycetes</taxon>
        <taxon>Hypocreomycetidae</taxon>
        <taxon>Hypocreales</taxon>
        <taxon>Hypocreaceae</taxon>
        <taxon>Trichoderma</taxon>
    </lineage>
</organism>
<protein>
    <recommendedName>
        <fullName evidence="4">NACHT domain-containing protein</fullName>
    </recommendedName>
</protein>
<sequence length="1094" mass="123314">TAADAEFHPGFDEYGRGRLECLPQTREKLLKDIFDWFDSSASLQQHIYWLQGKAGTGKSTIARTVISRMVKKNRIVANFFFKRGESDRARLKRFFTTLTTQLVRKLPSLAKAVQDALESEPSLLEQDPRFQFKKLLQEPLQEQKLNNSKAIVVVIDALDECDSKEDLVTLIQQLSQSILLTDANKCSSGQMIVKYFLTSRLDNHIQSAFKNVPEKKCEKRELEKATSDTTRQDIERYLQFRMETIDGLLDTPPGKEPWSNPSDVKNLQELTQRAHPLFEFAAAACRFIDQTEIPGGPRVLLRDILQFNIYGDLDGVYLPILNRRFCNLKDPYRSQAKVEFQRVIGSVISLADAVTVKCLARLVGQPELAVRNELRLFESVLVVPTEQDNQSHVRLFHESFRDFLAGPDANEEFKIDSRKAHALLASRCHQLLCGSLRQNICNLKTPGAHVSDVTDETIQSCLSPEVQYACKFWVYHLKMSKASISDGDHWYTFLVSHFLHWLEALSLLQRASESVPQPTNGAQARAFLEDAHRFILAFRQIIDTAPLQLYSSALTFAPTGSIVRQTFGNCRAKWITRTPNSEPQWSLCLQTLEGHSNRVACVAFSPQGILASGGHDGMVLVWDPSSGNCLQSFHIDKSQYCSVESIIFSKAGKIACRTAEWIVVWDPNQAVCLQEAHLRRRTTPLNFSQTKISISFADEQKLLFTDTMQGEILVWDLEQDSVERVKHSLKNPIVLASDGQQAAFANGVEVNMLDMNYEDNYMHSPKVLKEDDIYVAWAACFSRDNRYFASTLTNSRIKIWDAASTACLQLLHGREDQFYSLEFSPDNKLLATGDFGGNIFIWDWKEGVRLQTLTGHHRAVDSLAFSPDGAWLASASGDGTAKIWDATIDSVEGENTISFDNKAFAMAMDGRRLATISFTGSISQWWDDFGSKRIEQAFEVKCFKVAISSNGSILAIGLLETSGVQIWDVNTGNNLLTLDRPFLGYFSMALSADGERLITGFLDGGVEVWKCRTGQLLKEVQHRHLTPYEYHFDKSIMVAISSDGEHVAWDPDGVWIMRHAEKLLWLPPEYRLYDAAVSGSNIAIGRKAGRPFVI</sequence>
<keyword evidence="2" id="KW-0677">Repeat</keyword>
<dbReference type="EMBL" id="ABDF02000091">
    <property type="protein sequence ID" value="EHK16208.1"/>
    <property type="molecule type" value="Genomic_DNA"/>
</dbReference>
<dbReference type="PROSITE" id="PS50837">
    <property type="entry name" value="NACHT"/>
    <property type="match status" value="1"/>
</dbReference>
<dbReference type="PROSITE" id="PS50294">
    <property type="entry name" value="WD_REPEATS_REGION"/>
    <property type="match status" value="3"/>
</dbReference>
<dbReference type="PROSITE" id="PS50082">
    <property type="entry name" value="WD_REPEATS_2"/>
    <property type="match status" value="4"/>
</dbReference>
<dbReference type="InterPro" id="IPR015943">
    <property type="entry name" value="WD40/YVTN_repeat-like_dom_sf"/>
</dbReference>
<dbReference type="VEuPathDB" id="FungiDB:TRIVIDRAFT_132466"/>